<dbReference type="SUPFAM" id="SSF48208">
    <property type="entry name" value="Six-hairpin glycosidases"/>
    <property type="match status" value="1"/>
</dbReference>
<proteinExistence type="predicted"/>
<dbReference type="InterPro" id="IPR008928">
    <property type="entry name" value="6-hairpin_glycosidase_sf"/>
</dbReference>
<name>A0AAE3ENE8_9FLAO</name>
<dbReference type="AlphaFoldDB" id="A0AAE3ENE8"/>
<feature type="domain" description="DUF5703" evidence="1">
    <location>
        <begin position="1"/>
        <end position="280"/>
    </location>
</feature>
<dbReference type="InterPro" id="IPR043757">
    <property type="entry name" value="DUF5703_N"/>
</dbReference>
<dbReference type="Gene3D" id="1.50.10.10">
    <property type="match status" value="1"/>
</dbReference>
<organism evidence="2 3">
    <name type="scientific">Wocania arenilitoris</name>
    <dbReference type="NCBI Taxonomy" id="2044858"/>
    <lineage>
        <taxon>Bacteria</taxon>
        <taxon>Pseudomonadati</taxon>
        <taxon>Bacteroidota</taxon>
        <taxon>Flavobacteriia</taxon>
        <taxon>Flavobacteriales</taxon>
        <taxon>Flavobacteriaceae</taxon>
        <taxon>Wocania</taxon>
    </lineage>
</organism>
<gene>
    <name evidence="2" type="ORF">L3X37_01530</name>
</gene>
<reference evidence="2" key="1">
    <citation type="submission" date="2022-01" db="EMBL/GenBank/DDBJ databases">
        <title>Draft genome sequence of Sabulilitoribacter arenilitoris KCTC 52401.</title>
        <authorList>
            <person name="Oh J.-S."/>
        </authorList>
    </citation>
    <scope>NUCLEOTIDE SEQUENCE</scope>
    <source>
        <strain evidence="2">HMF6543</strain>
    </source>
</reference>
<sequence length="765" mass="88933">MPLGGGDIGCNVWVENGDILFYMSRSGTFDENNTLLKLGRTRLKLSPNPFEGEDATFKQELNLREGCIYITGKNSTMSATVKLWVEVFQPKIHVEIESSVPIKVASDFEIWRTNDKPISKNERMQCLSFLDTEPEIIPLTTYKDSVKVEKESITWFHRNKNDDLVFHKEVTQQRLDDIREQLWNPLENLTFGGYMKGKSMSFIGNTEGKYMHTNFIGYRFESDQPNERHEIDIFLHVSQTKTLSEWETQLDSLKQNKNTKIEAWKKNMIWWEQFWNRSHIVINDGKGVGDQGWEIGRNYQLFRYILACNAYGDYPSKFNGSLFTVDNPDDLTPDFRMWGGGSFTAQNQRLVYWPMLRSGDFDMMHSQFKYYLRAKNNAELRTQHYWGHNGAGFTEQIANYGLPIGDIYHYMWGEGKLGVRPDSLSTRTLRNEKGEAVEVKSHGFLANNWCEDQYDTALEFCLMILDMESYSGEDISKYMPLIESCITFYNEHYRYWNTKLNGEPLNKQGKLNIYPSSAAETYKVALNATPLVAGLQTVLTRMLELPEKYASVEKRNQWKELLKTVPSVSLMEKEGYTIIAPAKEWERVNNIEFPAMYAVYPYNFYGLGNERLQIGVDTWLYGEDPQIMKRDTRSNIQKSDFCWFQSGIFCARLGLTEDAKDYLKRKMLAKSSRFPAFWDNYINFGTFCQTPDLDHGGAGMINLQEMLLQTKDEELRILPAWPKEWDVKFKLYAPNQTTIEVDYSNKSPLNLKVTPEVRKKDLIVN</sequence>
<dbReference type="Pfam" id="PF18961">
    <property type="entry name" value="DUF5703_N"/>
    <property type="match status" value="1"/>
</dbReference>
<comment type="caution">
    <text evidence="2">The sequence shown here is derived from an EMBL/GenBank/DDBJ whole genome shotgun (WGS) entry which is preliminary data.</text>
</comment>
<dbReference type="GO" id="GO:0005975">
    <property type="term" value="P:carbohydrate metabolic process"/>
    <property type="evidence" value="ECO:0007669"/>
    <property type="project" value="InterPro"/>
</dbReference>
<accession>A0AAE3ENE8</accession>
<keyword evidence="3" id="KW-1185">Reference proteome</keyword>
<evidence type="ECO:0000313" key="2">
    <source>
        <dbReference type="EMBL" id="MCF7567045.1"/>
    </source>
</evidence>
<protein>
    <submittedName>
        <fullName evidence="2">DUF5703 domain-containing protein</fullName>
    </submittedName>
</protein>
<evidence type="ECO:0000259" key="1">
    <source>
        <dbReference type="Pfam" id="PF18961"/>
    </source>
</evidence>
<dbReference type="EMBL" id="JAKKDU010000002">
    <property type="protein sequence ID" value="MCF7567045.1"/>
    <property type="molecule type" value="Genomic_DNA"/>
</dbReference>
<evidence type="ECO:0000313" key="3">
    <source>
        <dbReference type="Proteomes" id="UP001199795"/>
    </source>
</evidence>
<dbReference type="InterPro" id="IPR012341">
    <property type="entry name" value="6hp_glycosidase-like_sf"/>
</dbReference>
<dbReference type="Proteomes" id="UP001199795">
    <property type="component" value="Unassembled WGS sequence"/>
</dbReference>